<dbReference type="SUPFAM" id="SSF53335">
    <property type="entry name" value="S-adenosyl-L-methionine-dependent methyltransferases"/>
    <property type="match status" value="1"/>
</dbReference>
<proteinExistence type="predicted"/>
<reference evidence="1 2" key="1">
    <citation type="submission" date="2024-06" db="EMBL/GenBank/DDBJ databases">
        <title>The Natural Products Discovery Center: Release of the First 8490 Sequenced Strains for Exploring Actinobacteria Biosynthetic Diversity.</title>
        <authorList>
            <person name="Kalkreuter E."/>
            <person name="Kautsar S.A."/>
            <person name="Yang D."/>
            <person name="Bader C.D."/>
            <person name="Teijaro C.N."/>
            <person name="Fluegel L."/>
            <person name="Davis C.M."/>
            <person name="Simpson J.R."/>
            <person name="Lauterbach L."/>
            <person name="Steele A.D."/>
            <person name="Gui C."/>
            <person name="Meng S."/>
            <person name="Li G."/>
            <person name="Viehrig K."/>
            <person name="Ye F."/>
            <person name="Su P."/>
            <person name="Kiefer A.F."/>
            <person name="Nichols A."/>
            <person name="Cepeda A.J."/>
            <person name="Yan W."/>
            <person name="Fan B."/>
            <person name="Jiang Y."/>
            <person name="Adhikari A."/>
            <person name="Zheng C.-J."/>
            <person name="Schuster L."/>
            <person name="Cowan T.M."/>
            <person name="Smanski M.J."/>
            <person name="Chevrette M.G."/>
            <person name="De Carvalho L.P.S."/>
            <person name="Shen B."/>
        </authorList>
    </citation>
    <scope>NUCLEOTIDE SEQUENCE [LARGE SCALE GENOMIC DNA]</scope>
    <source>
        <strain evidence="1 2">NPDC050100</strain>
    </source>
</reference>
<keyword evidence="2" id="KW-1185">Reference proteome</keyword>
<protein>
    <submittedName>
        <fullName evidence="1">SAM-dependent methyltransferase</fullName>
        <ecNumber evidence="1">2.1.1.-</ecNumber>
    </submittedName>
</protein>
<dbReference type="GO" id="GO:0008168">
    <property type="term" value="F:methyltransferase activity"/>
    <property type="evidence" value="ECO:0007669"/>
    <property type="project" value="UniProtKB-KW"/>
</dbReference>
<name>A0ABV3GRE0_MICGL</name>
<dbReference type="InterPro" id="IPR006764">
    <property type="entry name" value="SAM_dep_MeTrfase_SAV2177_type"/>
</dbReference>
<dbReference type="Pfam" id="PF04672">
    <property type="entry name" value="Methyltransf_19"/>
    <property type="match status" value="1"/>
</dbReference>
<evidence type="ECO:0000313" key="1">
    <source>
        <dbReference type="EMBL" id="MEV0974196.1"/>
    </source>
</evidence>
<sequence length="267" mass="29256">MTDERPVPAGVDPNRPSSARIYDYAIGGKDNYAVDREVAETVFALAPEMPSMARQNRQFLGRVVRYLAEEAGIRQFLDIGSGLPTQQNVHEVAREVDPRCRVVYVDYDPIVARYGDALLATSDDVAFVQADLCAPDDYLGHPDLQRLIDFSEPVAVLMVAVLHFIPDGSGPADVVARLRDLMAPGSYLAVSHVTNEFRPEEIGKLVAVSGRSGAPWVARDRAEIMSFFDGFALVEPGLVTAPEWHPHIAQPVAPEKMWVYAGVGRLG</sequence>
<dbReference type="CDD" id="cd02440">
    <property type="entry name" value="AdoMet_MTases"/>
    <property type="match status" value="1"/>
</dbReference>
<comment type="caution">
    <text evidence="1">The sequence shown here is derived from an EMBL/GenBank/DDBJ whole genome shotgun (WGS) entry which is preliminary data.</text>
</comment>
<dbReference type="InterPro" id="IPR029063">
    <property type="entry name" value="SAM-dependent_MTases_sf"/>
</dbReference>
<evidence type="ECO:0000313" key="2">
    <source>
        <dbReference type="Proteomes" id="UP001551675"/>
    </source>
</evidence>
<dbReference type="GO" id="GO:0032259">
    <property type="term" value="P:methylation"/>
    <property type="evidence" value="ECO:0007669"/>
    <property type="project" value="UniProtKB-KW"/>
</dbReference>
<dbReference type="RefSeq" id="WP_061254772.1">
    <property type="nucleotide sequence ID" value="NZ_JBFALK010000028.1"/>
</dbReference>
<dbReference type="EMBL" id="JBFALK010000028">
    <property type="protein sequence ID" value="MEV0974196.1"/>
    <property type="molecule type" value="Genomic_DNA"/>
</dbReference>
<keyword evidence="1" id="KW-0808">Transferase</keyword>
<dbReference type="Proteomes" id="UP001551675">
    <property type="component" value="Unassembled WGS sequence"/>
</dbReference>
<organism evidence="1 2">
    <name type="scientific">Microtetraspora glauca</name>
    <dbReference type="NCBI Taxonomy" id="1996"/>
    <lineage>
        <taxon>Bacteria</taxon>
        <taxon>Bacillati</taxon>
        <taxon>Actinomycetota</taxon>
        <taxon>Actinomycetes</taxon>
        <taxon>Streptosporangiales</taxon>
        <taxon>Streptosporangiaceae</taxon>
        <taxon>Microtetraspora</taxon>
    </lineage>
</organism>
<dbReference type="PIRSF" id="PIRSF017393">
    <property type="entry name" value="MTase_SAV2177"/>
    <property type="match status" value="1"/>
</dbReference>
<dbReference type="EC" id="2.1.1.-" evidence="1"/>
<keyword evidence="1" id="KW-0489">Methyltransferase</keyword>
<gene>
    <name evidence="1" type="ORF">AB0I59_36850</name>
</gene>
<accession>A0ABV3GRE0</accession>
<dbReference type="Gene3D" id="3.40.50.150">
    <property type="entry name" value="Vaccinia Virus protein VP39"/>
    <property type="match status" value="1"/>
</dbReference>